<evidence type="ECO:0000313" key="3">
    <source>
        <dbReference type="Proteomes" id="UP000238042"/>
    </source>
</evidence>
<name>A0A2S8AFF8_9FLAO</name>
<gene>
    <name evidence="2" type="ORF">C4S77_02725</name>
    <name evidence="1" type="ORF">C4S77_08370</name>
</gene>
<protein>
    <submittedName>
        <fullName evidence="2">Uncharacterized protein</fullName>
    </submittedName>
</protein>
<accession>A0A2S8AFF8</accession>
<proteinExistence type="predicted"/>
<dbReference type="EMBL" id="PSZM01000041">
    <property type="protein sequence ID" value="PQL91266.1"/>
    <property type="molecule type" value="Genomic_DNA"/>
</dbReference>
<organism evidence="2 3">
    <name type="scientific">Apibacter adventoris</name>
    <dbReference type="NCBI Taxonomy" id="1679466"/>
    <lineage>
        <taxon>Bacteria</taxon>
        <taxon>Pseudomonadati</taxon>
        <taxon>Bacteroidota</taxon>
        <taxon>Flavobacteriia</taxon>
        <taxon>Flavobacteriales</taxon>
        <taxon>Weeksellaceae</taxon>
        <taxon>Apibacter</taxon>
    </lineage>
</organism>
<sequence>MICSILISCNQKKVNLLTDSNNVDKVQLIRNENDSLILKWKSDSLGCKHLRTIEMGNQIFDKYINEGKLNDTVDVKLIFGNPNKRTLLDDGKIDFTYYIQMCCDNNVYLEECDYSLVSIIFDGRNNKVVFSPAVM</sequence>
<keyword evidence="3" id="KW-1185">Reference proteome</keyword>
<dbReference type="OrthoDB" id="981332at2"/>
<dbReference type="AlphaFoldDB" id="A0A2S8AFF8"/>
<dbReference type="Proteomes" id="UP000238042">
    <property type="component" value="Unassembled WGS sequence"/>
</dbReference>
<evidence type="ECO:0000313" key="1">
    <source>
        <dbReference type="EMBL" id="PQL91266.1"/>
    </source>
</evidence>
<dbReference type="RefSeq" id="WP_105245922.1">
    <property type="nucleotide sequence ID" value="NZ_PSZM01000004.1"/>
</dbReference>
<evidence type="ECO:0000313" key="2">
    <source>
        <dbReference type="EMBL" id="PQL94744.1"/>
    </source>
</evidence>
<dbReference type="EMBL" id="PSZM01000004">
    <property type="protein sequence ID" value="PQL94744.1"/>
    <property type="molecule type" value="Genomic_DNA"/>
</dbReference>
<reference evidence="2 3" key="1">
    <citation type="submission" date="2018-02" db="EMBL/GenBank/DDBJ databases">
        <title>Genome sequences of Apibacter spp., gut symbionts of Asian honey bees.</title>
        <authorList>
            <person name="Kwong W.K."/>
            <person name="Steele M.I."/>
            <person name="Moran N.A."/>
        </authorList>
    </citation>
    <scope>NUCLEOTIDE SEQUENCE [LARGE SCALE GENOMIC DNA]</scope>
    <source>
        <strain evidence="2">WkB301</strain>
        <strain evidence="3">wkB301</strain>
    </source>
</reference>
<comment type="caution">
    <text evidence="2">The sequence shown here is derived from an EMBL/GenBank/DDBJ whole genome shotgun (WGS) entry which is preliminary data.</text>
</comment>